<evidence type="ECO:0000256" key="10">
    <source>
        <dbReference type="ARBA" id="ARBA00023004"/>
    </source>
</evidence>
<dbReference type="EMBL" id="UASS01000005">
    <property type="protein sequence ID" value="SPX59983.1"/>
    <property type="molecule type" value="Genomic_DNA"/>
</dbReference>
<evidence type="ECO:0000256" key="6">
    <source>
        <dbReference type="ARBA" id="ARBA00022692"/>
    </source>
</evidence>
<feature type="transmembrane region" description="Helical" evidence="13">
    <location>
        <begin position="89"/>
        <end position="111"/>
    </location>
</feature>
<keyword evidence="8" id="KW-0249">Electron transport</keyword>
<evidence type="ECO:0000256" key="1">
    <source>
        <dbReference type="ARBA" id="ARBA00001970"/>
    </source>
</evidence>
<dbReference type="GO" id="GO:0022904">
    <property type="term" value="P:respiratory electron transport chain"/>
    <property type="evidence" value="ECO:0007669"/>
    <property type="project" value="InterPro"/>
</dbReference>
<gene>
    <name evidence="15" type="primary">cybB</name>
    <name evidence="15" type="ORF">Lfee_3067</name>
    <name evidence="16" type="ORF">NCTC12022_00699</name>
</gene>
<dbReference type="Proteomes" id="UP000251942">
    <property type="component" value="Unassembled WGS sequence"/>
</dbReference>
<dbReference type="GO" id="GO:0005886">
    <property type="term" value="C:plasma membrane"/>
    <property type="evidence" value="ECO:0007669"/>
    <property type="project" value="UniProtKB-SubCell"/>
</dbReference>
<evidence type="ECO:0000313" key="18">
    <source>
        <dbReference type="Proteomes" id="UP000251942"/>
    </source>
</evidence>
<comment type="similarity">
    <text evidence="12">Belongs to the cytochrome b561 family.</text>
</comment>
<evidence type="ECO:0000256" key="11">
    <source>
        <dbReference type="ARBA" id="ARBA00023136"/>
    </source>
</evidence>
<dbReference type="AlphaFoldDB" id="A0A0W0TIL0"/>
<keyword evidence="9 13" id="KW-1133">Transmembrane helix</keyword>
<evidence type="ECO:0000256" key="2">
    <source>
        <dbReference type="ARBA" id="ARBA00004651"/>
    </source>
</evidence>
<feature type="transmembrane region" description="Helical" evidence="13">
    <location>
        <begin position="144"/>
        <end position="165"/>
    </location>
</feature>
<dbReference type="InterPro" id="IPR011577">
    <property type="entry name" value="Cyt_b561_bac/Ni-Hgenase"/>
</dbReference>
<dbReference type="STRING" id="453.Lfee_3067"/>
<dbReference type="RefSeq" id="WP_058447860.1">
    <property type="nucleotide sequence ID" value="NZ_CAAAHT010000005.1"/>
</dbReference>
<evidence type="ECO:0000256" key="3">
    <source>
        <dbReference type="ARBA" id="ARBA00022448"/>
    </source>
</evidence>
<dbReference type="GO" id="GO:0009055">
    <property type="term" value="F:electron transfer activity"/>
    <property type="evidence" value="ECO:0007669"/>
    <property type="project" value="InterPro"/>
</dbReference>
<keyword evidence="3" id="KW-0813">Transport</keyword>
<evidence type="ECO:0000256" key="13">
    <source>
        <dbReference type="SAM" id="Phobius"/>
    </source>
</evidence>
<dbReference type="Pfam" id="PF01292">
    <property type="entry name" value="Ni_hydr_CYTB"/>
    <property type="match status" value="1"/>
</dbReference>
<evidence type="ECO:0000313" key="16">
    <source>
        <dbReference type="EMBL" id="SPX59983.1"/>
    </source>
</evidence>
<dbReference type="InterPro" id="IPR016174">
    <property type="entry name" value="Di-haem_cyt_TM"/>
</dbReference>
<organism evidence="15 17">
    <name type="scientific">Legionella feeleii</name>
    <dbReference type="NCBI Taxonomy" id="453"/>
    <lineage>
        <taxon>Bacteria</taxon>
        <taxon>Pseudomonadati</taxon>
        <taxon>Pseudomonadota</taxon>
        <taxon>Gammaproteobacteria</taxon>
        <taxon>Legionellales</taxon>
        <taxon>Legionellaceae</taxon>
        <taxon>Legionella</taxon>
    </lineage>
</organism>
<dbReference type="PANTHER" id="PTHR30529">
    <property type="entry name" value="CYTOCHROME B561"/>
    <property type="match status" value="1"/>
</dbReference>
<dbReference type="PANTHER" id="PTHR30529:SF1">
    <property type="entry name" value="CYTOCHROME B561 HOMOLOG 2"/>
    <property type="match status" value="1"/>
</dbReference>
<evidence type="ECO:0000256" key="8">
    <source>
        <dbReference type="ARBA" id="ARBA00022982"/>
    </source>
</evidence>
<reference evidence="15 17" key="1">
    <citation type="submission" date="2015-11" db="EMBL/GenBank/DDBJ databases">
        <title>Genomic analysis of 38 Legionella species identifies large and diverse effector repertoires.</title>
        <authorList>
            <person name="Burstein D."/>
            <person name="Amaro F."/>
            <person name="Zusman T."/>
            <person name="Lifshitz Z."/>
            <person name="Cohen O."/>
            <person name="Gilbert J.A."/>
            <person name="Pupko T."/>
            <person name="Shuman H.A."/>
            <person name="Segal G."/>
        </authorList>
    </citation>
    <scope>NUCLEOTIDE SEQUENCE [LARGE SCALE GENOMIC DNA]</scope>
    <source>
        <strain evidence="15 17">WO-44C</strain>
    </source>
</reference>
<proteinExistence type="inferred from homology"/>
<keyword evidence="6 13" id="KW-0812">Transmembrane</keyword>
<dbReference type="EMBL" id="LNYB01000085">
    <property type="protein sequence ID" value="KTC95402.1"/>
    <property type="molecule type" value="Genomic_DNA"/>
</dbReference>
<protein>
    <submittedName>
        <fullName evidence="15 16">Cytochrome b-561 transmembrane protein</fullName>
    </submittedName>
</protein>
<evidence type="ECO:0000256" key="12">
    <source>
        <dbReference type="ARBA" id="ARBA00037975"/>
    </source>
</evidence>
<feature type="domain" description="Cytochrome b561 bacterial/Ni-hydrogenase" evidence="14">
    <location>
        <begin position="7"/>
        <end position="177"/>
    </location>
</feature>
<keyword evidence="11 13" id="KW-0472">Membrane</keyword>
<keyword evidence="17" id="KW-1185">Reference proteome</keyword>
<name>A0A0W0TIL0_9GAMM</name>
<keyword evidence="7" id="KW-0479">Metal-binding</keyword>
<evidence type="ECO:0000256" key="4">
    <source>
        <dbReference type="ARBA" id="ARBA00022475"/>
    </source>
</evidence>
<evidence type="ECO:0000313" key="15">
    <source>
        <dbReference type="EMBL" id="KTC95402.1"/>
    </source>
</evidence>
<evidence type="ECO:0000256" key="9">
    <source>
        <dbReference type="ARBA" id="ARBA00022989"/>
    </source>
</evidence>
<sequence length="181" mass="20745">MKRQVVNYSSGSKFIHWFVALIVICMLAGSFFLDDLPENYQPSAYMLHKSFGLTVLFLMIIRLFWIAYRGKPALPASVPAWQKFIAHSVQYSLYFFVILMPISGWIMSVAANRIPSYFTLFKVPFPGVTPNEALAELMEQVHTTIAWIIIVLLVLHTAGAIKHHFIDKDGVLRRMLPSRQR</sequence>
<accession>A0A0W0TIL0</accession>
<keyword evidence="10" id="KW-0408">Iron</keyword>
<reference evidence="16 18" key="2">
    <citation type="submission" date="2018-06" db="EMBL/GenBank/DDBJ databases">
        <authorList>
            <consortium name="Pathogen Informatics"/>
            <person name="Doyle S."/>
        </authorList>
    </citation>
    <scope>NUCLEOTIDE SEQUENCE [LARGE SCALE GENOMIC DNA]</scope>
    <source>
        <strain evidence="16 18">NCTC12022</strain>
    </source>
</reference>
<keyword evidence="5" id="KW-0349">Heme</keyword>
<feature type="transmembrane region" description="Helical" evidence="13">
    <location>
        <begin position="45"/>
        <end position="68"/>
    </location>
</feature>
<dbReference type="Proteomes" id="UP000054698">
    <property type="component" value="Unassembled WGS sequence"/>
</dbReference>
<comment type="cofactor">
    <cofactor evidence="1">
        <name>heme b</name>
        <dbReference type="ChEBI" id="CHEBI:60344"/>
    </cofactor>
</comment>
<dbReference type="GO" id="GO:0020037">
    <property type="term" value="F:heme binding"/>
    <property type="evidence" value="ECO:0007669"/>
    <property type="project" value="TreeGrafter"/>
</dbReference>
<keyword evidence="4" id="KW-1003">Cell membrane</keyword>
<evidence type="ECO:0000256" key="7">
    <source>
        <dbReference type="ARBA" id="ARBA00022723"/>
    </source>
</evidence>
<feature type="transmembrane region" description="Helical" evidence="13">
    <location>
        <begin position="14"/>
        <end position="33"/>
    </location>
</feature>
<evidence type="ECO:0000256" key="5">
    <source>
        <dbReference type="ARBA" id="ARBA00022617"/>
    </source>
</evidence>
<dbReference type="PATRIC" id="fig|453.4.peg.3348"/>
<dbReference type="Gene3D" id="1.20.950.20">
    <property type="entry name" value="Transmembrane di-heme cytochromes, Chain C"/>
    <property type="match status" value="1"/>
</dbReference>
<dbReference type="OrthoDB" id="8589936at2"/>
<comment type="subcellular location">
    <subcellularLocation>
        <location evidence="2">Cell membrane</location>
        <topology evidence="2">Multi-pass membrane protein</topology>
    </subcellularLocation>
</comment>
<dbReference type="InterPro" id="IPR052168">
    <property type="entry name" value="Cytochrome_b561_oxidase"/>
</dbReference>
<dbReference type="GO" id="GO:0046872">
    <property type="term" value="F:metal ion binding"/>
    <property type="evidence" value="ECO:0007669"/>
    <property type="project" value="UniProtKB-KW"/>
</dbReference>
<evidence type="ECO:0000313" key="17">
    <source>
        <dbReference type="Proteomes" id="UP000054698"/>
    </source>
</evidence>
<dbReference type="SUPFAM" id="SSF81342">
    <property type="entry name" value="Transmembrane di-heme cytochromes"/>
    <property type="match status" value="1"/>
</dbReference>
<evidence type="ECO:0000259" key="14">
    <source>
        <dbReference type="Pfam" id="PF01292"/>
    </source>
</evidence>